<gene>
    <name evidence="3" type="ORF">HIM_04052</name>
</gene>
<proteinExistence type="predicted"/>
<evidence type="ECO:0000256" key="1">
    <source>
        <dbReference type="SAM" id="MobiDB-lite"/>
    </source>
</evidence>
<dbReference type="InterPro" id="IPR000467">
    <property type="entry name" value="G_patch_dom"/>
</dbReference>
<feature type="compositionally biased region" description="Acidic residues" evidence="1">
    <location>
        <begin position="260"/>
        <end position="287"/>
    </location>
</feature>
<dbReference type="SMART" id="SM01173">
    <property type="entry name" value="DUF4187"/>
    <property type="match status" value="1"/>
</dbReference>
<feature type="region of interest" description="Disordered" evidence="1">
    <location>
        <begin position="117"/>
        <end position="144"/>
    </location>
</feature>
<dbReference type="Proteomes" id="UP000054481">
    <property type="component" value="Unassembled WGS sequence"/>
</dbReference>
<dbReference type="GO" id="GO:0003676">
    <property type="term" value="F:nucleic acid binding"/>
    <property type="evidence" value="ECO:0007669"/>
    <property type="project" value="InterPro"/>
</dbReference>
<sequence>MASGGDDEDDYMNMTFEDAPSQPETSLQRVQRLHAERLARGRIKSKNLRAMEAAEKRETALATSLLDDPRAKQSKGLAMMAKMGFAGGTLGKKTGDGDPGPGLVEPIKIEMKNNVYGLGHEDPKKTRRPSDHDSQLPEPKVPKMDLAQYREWRRMKHEDFELQKKFEAAQRLALRLDEERVCSDPSSSPVDLSSRPAKFVPVVYRSLQRGINERWARQARRHRDPARLPKTCLPVYDDDEADADDKMALGDSPHDPIVIDGEEDKGDGDDGDDGDDEDDEDEDEDEDKFNALSAGERLARVIEHIRREHWYCMWCKMSFPDKSMDGCPGPAEDDHNE</sequence>
<evidence type="ECO:0000259" key="2">
    <source>
        <dbReference type="PROSITE" id="PS50174"/>
    </source>
</evidence>
<feature type="domain" description="G-patch" evidence="2">
    <location>
        <begin position="72"/>
        <end position="123"/>
    </location>
</feature>
<keyword evidence="4" id="KW-1185">Reference proteome</keyword>
<name>A0A0F7ZLV7_9HYPO</name>
<feature type="compositionally biased region" description="Basic and acidic residues" evidence="1">
    <location>
        <begin position="119"/>
        <end position="144"/>
    </location>
</feature>
<dbReference type="AlphaFoldDB" id="A0A0F7ZLV7"/>
<feature type="region of interest" description="Disordered" evidence="1">
    <location>
        <begin position="1"/>
        <end position="28"/>
    </location>
</feature>
<dbReference type="PROSITE" id="PS50174">
    <property type="entry name" value="G_PATCH"/>
    <property type="match status" value="1"/>
</dbReference>
<dbReference type="GO" id="GO:0000776">
    <property type="term" value="C:kinetochore"/>
    <property type="evidence" value="ECO:0007669"/>
    <property type="project" value="TreeGrafter"/>
</dbReference>
<dbReference type="PANTHER" id="PTHR21032:SF0">
    <property type="entry name" value="G PATCH DOMAIN-CONTAINING PROTEIN 11"/>
    <property type="match status" value="1"/>
</dbReference>
<dbReference type="PANTHER" id="PTHR21032">
    <property type="entry name" value="G PATCH DOMAIN-CONTAINING PROTEIN 11"/>
    <property type="match status" value="1"/>
</dbReference>
<evidence type="ECO:0000313" key="3">
    <source>
        <dbReference type="EMBL" id="KJZ76716.1"/>
    </source>
</evidence>
<feature type="compositionally biased region" description="Basic and acidic residues" evidence="1">
    <location>
        <begin position="244"/>
        <end position="254"/>
    </location>
</feature>
<dbReference type="SMART" id="SM00443">
    <property type="entry name" value="G_patch"/>
    <property type="match status" value="1"/>
</dbReference>
<evidence type="ECO:0000313" key="4">
    <source>
        <dbReference type="Proteomes" id="UP000054481"/>
    </source>
</evidence>
<dbReference type="InterPro" id="IPR025239">
    <property type="entry name" value="DUF4187"/>
</dbReference>
<feature type="region of interest" description="Disordered" evidence="1">
    <location>
        <begin position="243"/>
        <end position="294"/>
    </location>
</feature>
<dbReference type="Pfam" id="PF13821">
    <property type="entry name" value="DUF4187"/>
    <property type="match status" value="1"/>
</dbReference>
<dbReference type="InterPro" id="IPR039249">
    <property type="entry name" value="GPATCH11"/>
</dbReference>
<accession>A0A0F7ZLV7</accession>
<protein>
    <recommendedName>
        <fullName evidence="2">G-patch domain-containing protein</fullName>
    </recommendedName>
</protein>
<reference evidence="3 4" key="1">
    <citation type="journal article" date="2014" name="Genome Biol. Evol.">
        <title>Comparative genomics and transcriptomics analyses reveal divergent lifestyle features of nematode endoparasitic fungus Hirsutella minnesotensis.</title>
        <authorList>
            <person name="Lai Y."/>
            <person name="Liu K."/>
            <person name="Zhang X."/>
            <person name="Zhang X."/>
            <person name="Li K."/>
            <person name="Wang N."/>
            <person name="Shu C."/>
            <person name="Wu Y."/>
            <person name="Wang C."/>
            <person name="Bushley K.E."/>
            <person name="Xiang M."/>
            <person name="Liu X."/>
        </authorList>
    </citation>
    <scope>NUCLEOTIDE SEQUENCE [LARGE SCALE GENOMIC DNA]</scope>
    <source>
        <strain evidence="3 4">3608</strain>
    </source>
</reference>
<dbReference type="EMBL" id="KQ030510">
    <property type="protein sequence ID" value="KJZ76716.1"/>
    <property type="molecule type" value="Genomic_DNA"/>
</dbReference>
<feature type="compositionally biased region" description="Acidic residues" evidence="1">
    <location>
        <begin position="1"/>
        <end position="11"/>
    </location>
</feature>
<organism evidence="3 4">
    <name type="scientific">Hirsutella minnesotensis 3608</name>
    <dbReference type="NCBI Taxonomy" id="1043627"/>
    <lineage>
        <taxon>Eukaryota</taxon>
        <taxon>Fungi</taxon>
        <taxon>Dikarya</taxon>
        <taxon>Ascomycota</taxon>
        <taxon>Pezizomycotina</taxon>
        <taxon>Sordariomycetes</taxon>
        <taxon>Hypocreomycetidae</taxon>
        <taxon>Hypocreales</taxon>
        <taxon>Ophiocordycipitaceae</taxon>
        <taxon>Hirsutella</taxon>
    </lineage>
</organism>
<dbReference type="OrthoDB" id="786951at2759"/>